<name>A0A7U3VL96_9ACTN</name>
<reference evidence="3 4" key="1">
    <citation type="journal article" date="2010" name="J. Bacteriol.">
        <title>Biochemical characterization of a novel indole prenyltransferase from Streptomyces sp. SN-593.</title>
        <authorList>
            <person name="Takahashi S."/>
            <person name="Takagi H."/>
            <person name="Toyoda A."/>
            <person name="Uramoto M."/>
            <person name="Nogawa T."/>
            <person name="Ueki M."/>
            <person name="Sakaki Y."/>
            <person name="Osada H."/>
        </authorList>
    </citation>
    <scope>NUCLEOTIDE SEQUENCE [LARGE SCALE GENOMIC DNA]</scope>
    <source>
        <strain evidence="3 4">SN-593</strain>
    </source>
</reference>
<evidence type="ECO:0000256" key="1">
    <source>
        <dbReference type="SAM" id="MobiDB-lite"/>
    </source>
</evidence>
<protein>
    <recommendedName>
        <fullName evidence="2">Ferric siderophore reductase C-terminal domain-containing protein</fullName>
    </recommendedName>
</protein>
<dbReference type="AlphaFoldDB" id="A0A7U3VL96"/>
<evidence type="ECO:0000313" key="4">
    <source>
        <dbReference type="Proteomes" id="UP000595703"/>
    </source>
</evidence>
<accession>A0A7U3VL96</accession>
<dbReference type="EMBL" id="AP018365">
    <property type="protein sequence ID" value="BBA95315.1"/>
    <property type="molecule type" value="Genomic_DNA"/>
</dbReference>
<evidence type="ECO:0000313" key="3">
    <source>
        <dbReference type="EMBL" id="BBA95315.1"/>
    </source>
</evidence>
<reference evidence="3 4" key="2">
    <citation type="journal article" date="2011" name="J. Antibiot.">
        <title>Furaquinocins I and J: novel polyketide isoprenoid hybrid compounds from Streptomyces reveromyceticus SN-593.</title>
        <authorList>
            <person name="Panthee S."/>
            <person name="Takahashi S."/>
            <person name="Takagi H."/>
            <person name="Nogawa T."/>
            <person name="Oowada E."/>
            <person name="Uramoto M."/>
            <person name="Osada H."/>
        </authorList>
    </citation>
    <scope>NUCLEOTIDE SEQUENCE [LARGE SCALE GENOMIC DNA]</scope>
    <source>
        <strain evidence="3 4">SN-593</strain>
    </source>
</reference>
<evidence type="ECO:0000259" key="2">
    <source>
        <dbReference type="Pfam" id="PF11575"/>
    </source>
</evidence>
<gene>
    <name evidence="3" type="ORF">RVR_130</name>
</gene>
<dbReference type="RefSeq" id="WP_237404486.1">
    <property type="nucleotide sequence ID" value="NZ_AP018365.1"/>
</dbReference>
<sequence length="299" mass="30156">MVHEDEVRAALAELGPFFAVEAAEAVGAIGTDGAASGGWRSMAELADGSDVSAARVAAVREVLARDGGQRADAVEERVAASVAHLGLVARLLSPYLALAVLYGRVPERVRLRDLRWRPVLGGPYPLALPPLADRGASAPCPRDAGGAPAAGTAPSPAPAPAPAPHGARPGAPRACPGPWTDLDAVADAFADTVCAGAVAEVGGAFRGFRVAAPILRGNVASAVNGAARTIGAARPEAAARARALAGLLLERGPLRGAGRLAPEGAFRRLSCCLIYRAAPGGRGALCGDCALSHVPVRPR</sequence>
<dbReference type="Pfam" id="PF11575">
    <property type="entry name" value="FhuF_C"/>
    <property type="match status" value="1"/>
</dbReference>
<feature type="region of interest" description="Disordered" evidence="1">
    <location>
        <begin position="135"/>
        <end position="174"/>
    </location>
</feature>
<reference evidence="3 4" key="3">
    <citation type="journal article" date="2011" name="Nat. Chem. Biol.">
        <title>Reveromycin A biosynthesis uses RevG and RevJ for stereospecific spiroacetal formation.</title>
        <authorList>
            <person name="Takahashi S."/>
            <person name="Toyoda A."/>
            <person name="Sekiyama Y."/>
            <person name="Takagi H."/>
            <person name="Nogawa T."/>
            <person name="Uramoto M."/>
            <person name="Suzuki R."/>
            <person name="Koshino H."/>
            <person name="Kumano T."/>
            <person name="Panthee S."/>
            <person name="Dairi T."/>
            <person name="Ishikawa J."/>
            <person name="Ikeda H."/>
            <person name="Sakaki Y."/>
            <person name="Osada H."/>
        </authorList>
    </citation>
    <scope>NUCLEOTIDE SEQUENCE [LARGE SCALE GENOMIC DNA]</scope>
    <source>
        <strain evidence="3 4">SN-593</strain>
    </source>
</reference>
<feature type="domain" description="Ferric siderophore reductase C-terminal" evidence="2">
    <location>
        <begin position="268"/>
        <end position="291"/>
    </location>
</feature>
<reference evidence="3 4" key="4">
    <citation type="journal article" date="2020" name="Sci. Rep.">
        <title>beta-carboline chemical signals induce reveromycin production through a LuxR family regulator in Streptomyces sp. SN-593.</title>
        <authorList>
            <person name="Panthee S."/>
            <person name="Kito N."/>
            <person name="Hayashi T."/>
            <person name="Shimizu T."/>
            <person name="Ishikawa J."/>
            <person name="Hamamoto H."/>
            <person name="Osada H."/>
            <person name="Takahashi S."/>
        </authorList>
    </citation>
    <scope>NUCLEOTIDE SEQUENCE [LARGE SCALE GENOMIC DNA]</scope>
    <source>
        <strain evidence="3 4">SN-593</strain>
    </source>
</reference>
<proteinExistence type="predicted"/>
<dbReference type="InterPro" id="IPR024726">
    <property type="entry name" value="FhuF_C"/>
</dbReference>
<dbReference type="GO" id="GO:0051537">
    <property type="term" value="F:2 iron, 2 sulfur cluster binding"/>
    <property type="evidence" value="ECO:0007669"/>
    <property type="project" value="InterPro"/>
</dbReference>
<feature type="compositionally biased region" description="Low complexity" evidence="1">
    <location>
        <begin position="135"/>
        <end position="154"/>
    </location>
</feature>
<feature type="compositionally biased region" description="Low complexity" evidence="1">
    <location>
        <begin position="164"/>
        <end position="174"/>
    </location>
</feature>
<dbReference type="KEGG" id="arev:RVR_130"/>
<dbReference type="Proteomes" id="UP000595703">
    <property type="component" value="Chromosome"/>
</dbReference>
<keyword evidence="4" id="KW-1185">Reference proteome</keyword>
<organism evidence="3 4">
    <name type="scientific">Actinacidiphila reveromycinica</name>
    <dbReference type="NCBI Taxonomy" id="659352"/>
    <lineage>
        <taxon>Bacteria</taxon>
        <taxon>Bacillati</taxon>
        <taxon>Actinomycetota</taxon>
        <taxon>Actinomycetes</taxon>
        <taxon>Kitasatosporales</taxon>
        <taxon>Streptomycetaceae</taxon>
        <taxon>Actinacidiphila</taxon>
    </lineage>
</organism>